<name>A0A068NT06_FIMGI</name>
<evidence type="ECO:0000313" key="3">
    <source>
        <dbReference type="Proteomes" id="UP000027982"/>
    </source>
</evidence>
<keyword evidence="1" id="KW-0812">Transmembrane</keyword>
<feature type="transmembrane region" description="Helical" evidence="1">
    <location>
        <begin position="160"/>
        <end position="180"/>
    </location>
</feature>
<feature type="transmembrane region" description="Helical" evidence="1">
    <location>
        <begin position="134"/>
        <end position="154"/>
    </location>
</feature>
<dbReference type="STRING" id="661478.OP10G_3114"/>
<organism evidence="2 3">
    <name type="scientific">Fimbriimonas ginsengisoli Gsoil 348</name>
    <dbReference type="NCBI Taxonomy" id="661478"/>
    <lineage>
        <taxon>Bacteria</taxon>
        <taxon>Bacillati</taxon>
        <taxon>Armatimonadota</taxon>
        <taxon>Fimbriimonadia</taxon>
        <taxon>Fimbriimonadales</taxon>
        <taxon>Fimbriimonadaceae</taxon>
        <taxon>Fimbriimonas</taxon>
    </lineage>
</organism>
<dbReference type="RefSeq" id="WP_025229556.1">
    <property type="nucleotide sequence ID" value="NZ_CP007139.1"/>
</dbReference>
<feature type="transmembrane region" description="Helical" evidence="1">
    <location>
        <begin position="105"/>
        <end position="122"/>
    </location>
</feature>
<keyword evidence="3" id="KW-1185">Reference proteome</keyword>
<reference evidence="2 3" key="1">
    <citation type="journal article" date="2014" name="PLoS ONE">
        <title>The first complete genome sequence of the class fimbriimonadia in the phylum armatimonadetes.</title>
        <authorList>
            <person name="Hu Z.Y."/>
            <person name="Wang Y.Z."/>
            <person name="Im W.T."/>
            <person name="Wang S.Y."/>
            <person name="Zhao G.P."/>
            <person name="Zheng H.J."/>
            <person name="Quan Z.X."/>
        </authorList>
    </citation>
    <scope>NUCLEOTIDE SEQUENCE [LARGE SCALE GENOMIC DNA]</scope>
    <source>
        <strain evidence="2">Gsoil 348</strain>
    </source>
</reference>
<keyword evidence="1" id="KW-1133">Transmembrane helix</keyword>
<gene>
    <name evidence="2" type="ORF">OP10G_3114</name>
</gene>
<dbReference type="KEGG" id="fgi:OP10G_3114"/>
<evidence type="ECO:0000256" key="1">
    <source>
        <dbReference type="SAM" id="Phobius"/>
    </source>
</evidence>
<sequence length="198" mass="21563">MQEFKNEPRFDDRSQQEIIALAARLQREANQSMSLSELERIAMEAGIEPRFVRQAAMRHAEETEPIRTLAPMQDVIGPSALLALAAVFTVQVGVVWTLLSGEAKVNAVLIGGAVAIAFGKLAPALGRSSRYGTYLPLLATIFSIVALTIARSSVVHYGNFQMLGLFTAVQCLIAFITHWLSHNRVSAAVASRKSRSVI</sequence>
<dbReference type="AlphaFoldDB" id="A0A068NT06"/>
<dbReference type="Proteomes" id="UP000027982">
    <property type="component" value="Chromosome"/>
</dbReference>
<protein>
    <submittedName>
        <fullName evidence="2">Uncharacterized protein</fullName>
    </submittedName>
</protein>
<dbReference type="HOGENOM" id="CLU_1376363_0_0_0"/>
<feature type="transmembrane region" description="Helical" evidence="1">
    <location>
        <begin position="75"/>
        <end position="99"/>
    </location>
</feature>
<accession>A0A068NT06</accession>
<evidence type="ECO:0000313" key="2">
    <source>
        <dbReference type="EMBL" id="AIE86482.1"/>
    </source>
</evidence>
<keyword evidence="1" id="KW-0472">Membrane</keyword>
<dbReference type="EMBL" id="CP007139">
    <property type="protein sequence ID" value="AIE86482.1"/>
    <property type="molecule type" value="Genomic_DNA"/>
</dbReference>
<proteinExistence type="predicted"/>